<reference evidence="11 12" key="1">
    <citation type="submission" date="2024-06" db="EMBL/GenBank/DDBJ databases">
        <authorList>
            <person name="Kraege A."/>
            <person name="Thomma B."/>
        </authorList>
    </citation>
    <scope>NUCLEOTIDE SEQUENCE [LARGE SCALE GENOMIC DNA]</scope>
</reference>
<dbReference type="InterPro" id="IPR000836">
    <property type="entry name" value="PRTase_dom"/>
</dbReference>
<dbReference type="InterPro" id="IPR029099">
    <property type="entry name" value="Pribosyltran_N"/>
</dbReference>
<dbReference type="PANTHER" id="PTHR10210">
    <property type="entry name" value="RIBOSE-PHOSPHATE DIPHOSPHOKINASE FAMILY MEMBER"/>
    <property type="match status" value="1"/>
</dbReference>
<comment type="caution">
    <text evidence="11">The sequence shown here is derived from an EMBL/GenBank/DDBJ whole genome shotgun (WGS) entry which is preliminary data.</text>
</comment>
<dbReference type="Gene3D" id="3.40.50.2020">
    <property type="match status" value="2"/>
</dbReference>
<keyword evidence="2" id="KW-0808">Transferase</keyword>
<evidence type="ECO:0000256" key="7">
    <source>
        <dbReference type="ARBA" id="ARBA00022840"/>
    </source>
</evidence>
<dbReference type="Proteomes" id="UP001497392">
    <property type="component" value="Unassembled WGS sequence"/>
</dbReference>
<dbReference type="SUPFAM" id="SSF53271">
    <property type="entry name" value="PRTase-like"/>
    <property type="match status" value="1"/>
</dbReference>
<dbReference type="InterPro" id="IPR005946">
    <property type="entry name" value="Rib-P_diPkinase"/>
</dbReference>
<dbReference type="SMART" id="SM01400">
    <property type="entry name" value="Pribosyltran_N"/>
    <property type="match status" value="1"/>
</dbReference>
<organism evidence="11 12">
    <name type="scientific">Coccomyxa viridis</name>
    <dbReference type="NCBI Taxonomy" id="1274662"/>
    <lineage>
        <taxon>Eukaryota</taxon>
        <taxon>Viridiplantae</taxon>
        <taxon>Chlorophyta</taxon>
        <taxon>core chlorophytes</taxon>
        <taxon>Trebouxiophyceae</taxon>
        <taxon>Trebouxiophyceae incertae sedis</taxon>
        <taxon>Coccomyxaceae</taxon>
        <taxon>Coccomyxa</taxon>
    </lineage>
</organism>
<gene>
    <name evidence="11" type="primary">g5930</name>
    <name evidence="11" type="ORF">VP750_LOCUS5077</name>
</gene>
<dbReference type="InterPro" id="IPR037515">
    <property type="entry name" value="Rib-P_diPkinase_bac"/>
</dbReference>
<evidence type="ECO:0000313" key="12">
    <source>
        <dbReference type="Proteomes" id="UP001497392"/>
    </source>
</evidence>
<accession>A0ABP1FU51</accession>
<evidence type="ECO:0000256" key="8">
    <source>
        <dbReference type="ARBA" id="ARBA00022842"/>
    </source>
</evidence>
<dbReference type="EMBL" id="CAXHTA020000008">
    <property type="protein sequence ID" value="CAL5223418.1"/>
    <property type="molecule type" value="Genomic_DNA"/>
</dbReference>
<keyword evidence="5" id="KW-0547">Nucleotide-binding</keyword>
<proteinExistence type="inferred from homology"/>
<dbReference type="HAMAP" id="MF_00583_B">
    <property type="entry name" value="RibP_PPkinase_B"/>
    <property type="match status" value="1"/>
</dbReference>
<keyword evidence="6" id="KW-0418">Kinase</keyword>
<evidence type="ECO:0000256" key="1">
    <source>
        <dbReference type="ARBA" id="ARBA00006478"/>
    </source>
</evidence>
<dbReference type="NCBIfam" id="NF002320">
    <property type="entry name" value="PRK01259.1"/>
    <property type="match status" value="1"/>
</dbReference>
<sequence length="407" mass="44012">MEVLSPRMKGASAALNACDVSGSRLQLQQPQAMLKAHRSCQRVHCRMADSLHGSSNGVSAAPSARPVLESHAWDATYMRAPTEQPYRSTKFPAVPNRLRIFAGTSNPALAQEVACYLGMDLGGIKIKRFADGEIYVQVQESIRGCDVFLVQPSCPPVNDHLMELLVMIDACKRASARSITAVIPYYGYARADRKTHGRESIAAKLTANLITEAGADRVLAMDLHSGQCVGYFDIPVDHVYGDSVILDYLASKRISSGDLVVVSPDVGGVARARAFAKKLNDAPLAIVDKRRSAHNISEVMNLIGDVKDKVAVLVDDMIDTAGTITNAAKVLHVEGAREVYACATHAVFSPPAIERLSSGVFQEVIVTNTIPVTHEHSFPELTVLSVANLLGETIWRVYNSSSVQSLF</sequence>
<evidence type="ECO:0000313" key="11">
    <source>
        <dbReference type="EMBL" id="CAL5223418.1"/>
    </source>
</evidence>
<evidence type="ECO:0000256" key="9">
    <source>
        <dbReference type="ARBA" id="ARBA00049535"/>
    </source>
</evidence>
<evidence type="ECO:0000256" key="4">
    <source>
        <dbReference type="ARBA" id="ARBA00022727"/>
    </source>
</evidence>
<evidence type="ECO:0000256" key="3">
    <source>
        <dbReference type="ARBA" id="ARBA00022723"/>
    </source>
</evidence>
<keyword evidence="12" id="KW-1185">Reference proteome</keyword>
<evidence type="ECO:0000259" key="10">
    <source>
        <dbReference type="Pfam" id="PF13793"/>
    </source>
</evidence>
<evidence type="ECO:0000256" key="6">
    <source>
        <dbReference type="ARBA" id="ARBA00022777"/>
    </source>
</evidence>
<name>A0ABP1FU51_9CHLO</name>
<comment type="similarity">
    <text evidence="1">Belongs to the ribose-phosphate pyrophosphokinase family.</text>
</comment>
<dbReference type="Pfam" id="PF14572">
    <property type="entry name" value="Pribosyl_synth"/>
    <property type="match status" value="1"/>
</dbReference>
<dbReference type="PANTHER" id="PTHR10210:SF41">
    <property type="entry name" value="RIBOSE-PHOSPHATE PYROPHOSPHOKINASE 1, CHLOROPLASTIC"/>
    <property type="match status" value="1"/>
</dbReference>
<feature type="domain" description="Ribose-phosphate pyrophosphokinase N-terminal" evidence="10">
    <location>
        <begin position="99"/>
        <end position="214"/>
    </location>
</feature>
<protein>
    <submittedName>
        <fullName evidence="11">G5930 protein</fullName>
    </submittedName>
</protein>
<evidence type="ECO:0000256" key="5">
    <source>
        <dbReference type="ARBA" id="ARBA00022741"/>
    </source>
</evidence>
<keyword evidence="3" id="KW-0479">Metal-binding</keyword>
<dbReference type="CDD" id="cd06223">
    <property type="entry name" value="PRTases_typeI"/>
    <property type="match status" value="1"/>
</dbReference>
<dbReference type="Pfam" id="PF13793">
    <property type="entry name" value="Pribosyltran_N"/>
    <property type="match status" value="1"/>
</dbReference>
<dbReference type="NCBIfam" id="TIGR01251">
    <property type="entry name" value="ribP_PPkin"/>
    <property type="match status" value="1"/>
</dbReference>
<keyword evidence="7" id="KW-0067">ATP-binding</keyword>
<keyword evidence="4" id="KW-0545">Nucleotide biosynthesis</keyword>
<dbReference type="NCBIfam" id="NF002758">
    <property type="entry name" value="PRK02812.1"/>
    <property type="match status" value="1"/>
</dbReference>
<keyword evidence="8" id="KW-0460">Magnesium</keyword>
<dbReference type="InterPro" id="IPR029057">
    <property type="entry name" value="PRTase-like"/>
</dbReference>
<evidence type="ECO:0000256" key="2">
    <source>
        <dbReference type="ARBA" id="ARBA00022679"/>
    </source>
</evidence>
<comment type="catalytic activity">
    <reaction evidence="9">
        <text>D-ribose 5-phosphate + ATP = 5-phospho-alpha-D-ribose 1-diphosphate + AMP + H(+)</text>
        <dbReference type="Rhea" id="RHEA:15609"/>
        <dbReference type="ChEBI" id="CHEBI:15378"/>
        <dbReference type="ChEBI" id="CHEBI:30616"/>
        <dbReference type="ChEBI" id="CHEBI:58017"/>
        <dbReference type="ChEBI" id="CHEBI:78346"/>
        <dbReference type="ChEBI" id="CHEBI:456215"/>
        <dbReference type="EC" id="2.7.6.1"/>
    </reaction>
</comment>